<dbReference type="Pfam" id="PF20028">
    <property type="entry name" value="VMAP-C"/>
    <property type="match status" value="1"/>
</dbReference>
<proteinExistence type="predicted"/>
<dbReference type="SMART" id="SM00530">
    <property type="entry name" value="HTH_XRE"/>
    <property type="match status" value="1"/>
</dbReference>
<reference evidence="3" key="1">
    <citation type="submission" date="2016-10" db="EMBL/GenBank/DDBJ databases">
        <authorList>
            <person name="Varghese N."/>
            <person name="Submissions S."/>
        </authorList>
    </citation>
    <scope>NUCLEOTIDE SEQUENCE [LARGE SCALE GENOMIC DNA]</scope>
    <source>
        <strain evidence="3">DSM 44544</strain>
    </source>
</reference>
<dbReference type="STRING" id="208445.SAMN04489727_3912"/>
<dbReference type="GO" id="GO:0003677">
    <property type="term" value="F:DNA binding"/>
    <property type="evidence" value="ECO:0007669"/>
    <property type="project" value="InterPro"/>
</dbReference>
<dbReference type="AlphaFoldDB" id="A0A1H4SVX7"/>
<dbReference type="RefSeq" id="WP_091309346.1">
    <property type="nucleotide sequence ID" value="NZ_FNSO01000004.1"/>
</dbReference>
<dbReference type="Pfam" id="PF13560">
    <property type="entry name" value="HTH_31"/>
    <property type="match status" value="1"/>
</dbReference>
<dbReference type="InterPro" id="IPR001387">
    <property type="entry name" value="Cro/C1-type_HTH"/>
</dbReference>
<dbReference type="Pfam" id="PF19956">
    <property type="entry name" value="EAD2"/>
    <property type="match status" value="1"/>
</dbReference>
<evidence type="ECO:0000313" key="2">
    <source>
        <dbReference type="EMBL" id="SEC48164.1"/>
    </source>
</evidence>
<organism evidence="2 3">
    <name type="scientific">Amycolatopsis tolypomycina</name>
    <dbReference type="NCBI Taxonomy" id="208445"/>
    <lineage>
        <taxon>Bacteria</taxon>
        <taxon>Bacillati</taxon>
        <taxon>Actinomycetota</taxon>
        <taxon>Actinomycetes</taxon>
        <taxon>Pseudonocardiales</taxon>
        <taxon>Pseudonocardiaceae</taxon>
        <taxon>Amycolatopsis</taxon>
    </lineage>
</organism>
<dbReference type="Gene3D" id="1.10.260.40">
    <property type="entry name" value="lambda repressor-like DNA-binding domains"/>
    <property type="match status" value="1"/>
</dbReference>
<dbReference type="InterPro" id="IPR010982">
    <property type="entry name" value="Lambda_DNA-bd_dom_sf"/>
</dbReference>
<dbReference type="EMBL" id="FNSO01000004">
    <property type="protein sequence ID" value="SEC48164.1"/>
    <property type="molecule type" value="Genomic_DNA"/>
</dbReference>
<dbReference type="CDD" id="cd00093">
    <property type="entry name" value="HTH_XRE"/>
    <property type="match status" value="1"/>
</dbReference>
<feature type="domain" description="HTH cro/C1-type" evidence="1">
    <location>
        <begin position="14"/>
        <end position="75"/>
    </location>
</feature>
<dbReference type="OrthoDB" id="3867284at2"/>
<sequence length="564" mass="61241">MGPEPIARLVAAHVRRLRRERGWSADRLARACADAGQPALTRGTIAKIESGVRKTVTADEIAALAKALEVTPAELLAPGDENQRPPAAAGSLAPLVDALARTEVLRAPSARALAIDLLRRQLGAEFEVPEQPSFRLHLYALVVACERHPYGIQALLDVLEELEPDPSGVESVRTAAAELSPIGLLPSDERAQLFRLFAAGRWVRLEEDYRAAAGPYAPEPDEPPAGPRGYFEELERLNAPPSGIPPALVFVERLAAQAEPRLADGLRQWNRDLAARLQVPVPAVTEQAGAAAPASAYLVIRLEPDFVAPDRLQARSWTQLGSDGLRAGEEFEGGLAEVREQVAGLVRQAEAGWAADTAAIRVEFLLPRALLGLPIDQWPGELPGESPQPLGLRHQVVVRSLDRMRSPHWHRSWRRRWESLAQVGSLADDQVRWTDARDQADVRRLDAVLATSDPVLLVLAHPLVEAASIAGDEVAVGLRAGVPAMLWLRDRRFSAEFREIVPSLLKTGGNLPESVRLLRGAAFGADDPETHVGSHVTLLWDDPGRLVEPSGPVGVRQHSKEGRS</sequence>
<name>A0A1H4SVX7_9PSEU</name>
<dbReference type="InterPro" id="IPR045431">
    <property type="entry name" value="EAD2"/>
</dbReference>
<dbReference type="PROSITE" id="PS50943">
    <property type="entry name" value="HTH_CROC1"/>
    <property type="match status" value="1"/>
</dbReference>
<dbReference type="InterPro" id="IPR045450">
    <property type="entry name" value="VMAP_C"/>
</dbReference>
<keyword evidence="3" id="KW-1185">Reference proteome</keyword>
<dbReference type="Proteomes" id="UP000199622">
    <property type="component" value="Unassembled WGS sequence"/>
</dbReference>
<accession>A0A1H4SVX7</accession>
<gene>
    <name evidence="2" type="ORF">SAMN04489727_3912</name>
</gene>
<evidence type="ECO:0000259" key="1">
    <source>
        <dbReference type="PROSITE" id="PS50943"/>
    </source>
</evidence>
<evidence type="ECO:0000313" key="3">
    <source>
        <dbReference type="Proteomes" id="UP000199622"/>
    </source>
</evidence>
<dbReference type="Pfam" id="PF19916">
    <property type="entry name" value="VMAP-M0"/>
    <property type="match status" value="1"/>
</dbReference>
<dbReference type="InterPro" id="IPR045555">
    <property type="entry name" value="VMAP-M0"/>
</dbReference>
<dbReference type="SUPFAM" id="SSF47413">
    <property type="entry name" value="lambda repressor-like DNA-binding domains"/>
    <property type="match status" value="1"/>
</dbReference>
<protein>
    <submittedName>
        <fullName evidence="2">Transcriptional regulator, contains XRE-family HTH domain</fullName>
    </submittedName>
</protein>